<reference evidence="1" key="1">
    <citation type="journal article" date="2014" name="Front. Microbiol.">
        <title>High frequency of phylogenetically diverse reductive dehalogenase-homologous genes in deep subseafloor sedimentary metagenomes.</title>
        <authorList>
            <person name="Kawai M."/>
            <person name="Futagami T."/>
            <person name="Toyoda A."/>
            <person name="Takaki Y."/>
            <person name="Nishi S."/>
            <person name="Hori S."/>
            <person name="Arai W."/>
            <person name="Tsubouchi T."/>
            <person name="Morono Y."/>
            <person name="Uchiyama I."/>
            <person name="Ito T."/>
            <person name="Fujiyama A."/>
            <person name="Inagaki F."/>
            <person name="Takami H."/>
        </authorList>
    </citation>
    <scope>NUCLEOTIDE SEQUENCE</scope>
    <source>
        <strain evidence="1">Expedition CK06-06</strain>
    </source>
</reference>
<organism evidence="1">
    <name type="scientific">marine sediment metagenome</name>
    <dbReference type="NCBI Taxonomy" id="412755"/>
    <lineage>
        <taxon>unclassified sequences</taxon>
        <taxon>metagenomes</taxon>
        <taxon>ecological metagenomes</taxon>
    </lineage>
</organism>
<dbReference type="SUPFAM" id="SSF51126">
    <property type="entry name" value="Pectin lyase-like"/>
    <property type="match status" value="1"/>
</dbReference>
<feature type="non-terminal residue" evidence="1">
    <location>
        <position position="253"/>
    </location>
</feature>
<dbReference type="InterPro" id="IPR011050">
    <property type="entry name" value="Pectin_lyase_fold/virulence"/>
</dbReference>
<sequence>VDPADSDGDGHVSDDCNGNWIPDECEGPVCYVDASAPTDGDGSSWTTAYNNLQDALDVAANQCETVVITEIWVADGTYMPDGGYMPPAEPHVTGTGSREATFQLVSGVAVYGGFTGDETSLDQRDPAANATILSGDLNGDDAEVVNPADLQDEPTRAENSYHVVTGSGCDPTAVLDGLTIVGGYAYCSTYGCSSDDFSGGGMLNANGSPTVINCIFRANTAKGDDYCSSSARCEGAGGGMYNYDGSYPILRNC</sequence>
<evidence type="ECO:0000313" key="1">
    <source>
        <dbReference type="EMBL" id="GAG40037.1"/>
    </source>
</evidence>
<evidence type="ECO:0008006" key="2">
    <source>
        <dbReference type="Google" id="ProtNLM"/>
    </source>
</evidence>
<name>X0XXY3_9ZZZZ</name>
<dbReference type="EMBL" id="BARS01040849">
    <property type="protein sequence ID" value="GAG40037.1"/>
    <property type="molecule type" value="Genomic_DNA"/>
</dbReference>
<dbReference type="AlphaFoldDB" id="X0XXY3"/>
<feature type="non-terminal residue" evidence="1">
    <location>
        <position position="1"/>
    </location>
</feature>
<gene>
    <name evidence="1" type="ORF">S01H1_62216</name>
</gene>
<protein>
    <recommendedName>
        <fullName evidence="2">Right handed beta helix domain-containing protein</fullName>
    </recommendedName>
</protein>
<proteinExistence type="predicted"/>
<comment type="caution">
    <text evidence="1">The sequence shown here is derived from an EMBL/GenBank/DDBJ whole genome shotgun (WGS) entry which is preliminary data.</text>
</comment>
<accession>X0XXY3</accession>